<dbReference type="UniPathway" id="UPA00031">
    <property type="reaction ID" value="UER00010"/>
</dbReference>
<dbReference type="NCBIfam" id="TIGR01855">
    <property type="entry name" value="IMP_synth_hisH"/>
    <property type="match status" value="1"/>
</dbReference>
<evidence type="ECO:0000313" key="13">
    <source>
        <dbReference type="EMBL" id="HIH09659.1"/>
    </source>
</evidence>
<dbReference type="InterPro" id="IPR017926">
    <property type="entry name" value="GATASE"/>
</dbReference>
<evidence type="ECO:0000256" key="8">
    <source>
        <dbReference type="ARBA" id="ARBA00047838"/>
    </source>
</evidence>
<name>A0A7J4IZH2_9ARCH</name>
<evidence type="ECO:0000259" key="12">
    <source>
        <dbReference type="Pfam" id="PF00117"/>
    </source>
</evidence>
<dbReference type="GO" id="GO:0016829">
    <property type="term" value="F:lyase activity"/>
    <property type="evidence" value="ECO:0007669"/>
    <property type="project" value="UniProtKB-KW"/>
</dbReference>
<dbReference type="GO" id="GO:0005737">
    <property type="term" value="C:cytoplasm"/>
    <property type="evidence" value="ECO:0007669"/>
    <property type="project" value="UniProtKB-SubCell"/>
</dbReference>
<dbReference type="PROSITE" id="PS51273">
    <property type="entry name" value="GATASE_TYPE_1"/>
    <property type="match status" value="1"/>
</dbReference>
<dbReference type="EMBL" id="DUGC01000053">
    <property type="protein sequence ID" value="HIH09659.1"/>
    <property type="molecule type" value="Genomic_DNA"/>
</dbReference>
<accession>A0A7J4IZH2</accession>
<dbReference type="CDD" id="cd01748">
    <property type="entry name" value="GATase1_IGP_Synthase"/>
    <property type="match status" value="1"/>
</dbReference>
<dbReference type="GO" id="GO:0000107">
    <property type="term" value="F:imidazoleglycerol-phosphate synthase activity"/>
    <property type="evidence" value="ECO:0007669"/>
    <property type="project" value="UniProtKB-UniRule"/>
</dbReference>
<evidence type="ECO:0000256" key="5">
    <source>
        <dbReference type="ARBA" id="ARBA00022962"/>
    </source>
</evidence>
<evidence type="ECO:0000256" key="9">
    <source>
        <dbReference type="ARBA" id="ARBA00049534"/>
    </source>
</evidence>
<dbReference type="GO" id="GO:0000105">
    <property type="term" value="P:L-histidine biosynthetic process"/>
    <property type="evidence" value="ECO:0007669"/>
    <property type="project" value="UniProtKB-UniRule"/>
</dbReference>
<dbReference type="EC" id="3.5.1.2" evidence="10"/>
<dbReference type="AlphaFoldDB" id="A0A7J4IZH2"/>
<dbReference type="Proteomes" id="UP000565078">
    <property type="component" value="Unassembled WGS sequence"/>
</dbReference>
<dbReference type="Gene3D" id="3.40.50.880">
    <property type="match status" value="1"/>
</dbReference>
<organism evidence="13 14">
    <name type="scientific">Candidatus Iainarchaeum sp</name>
    <dbReference type="NCBI Taxonomy" id="3101447"/>
    <lineage>
        <taxon>Archaea</taxon>
        <taxon>Candidatus Iainarchaeota</taxon>
        <taxon>Candidatus Iainarchaeia</taxon>
        <taxon>Candidatus Iainarchaeales</taxon>
        <taxon>Candidatus Iainarchaeaceae</taxon>
        <taxon>Candidatus Iainarchaeum</taxon>
    </lineage>
</organism>
<keyword evidence="6 10" id="KW-0368">Histidine biosynthesis</keyword>
<evidence type="ECO:0000256" key="7">
    <source>
        <dbReference type="ARBA" id="ARBA00023239"/>
    </source>
</evidence>
<comment type="catalytic activity">
    <reaction evidence="9 10">
        <text>L-glutamine + H2O = L-glutamate + NH4(+)</text>
        <dbReference type="Rhea" id="RHEA:15889"/>
        <dbReference type="ChEBI" id="CHEBI:15377"/>
        <dbReference type="ChEBI" id="CHEBI:28938"/>
        <dbReference type="ChEBI" id="CHEBI:29985"/>
        <dbReference type="ChEBI" id="CHEBI:58359"/>
        <dbReference type="EC" id="3.5.1.2"/>
    </reaction>
</comment>
<evidence type="ECO:0000256" key="3">
    <source>
        <dbReference type="ARBA" id="ARBA00022605"/>
    </source>
</evidence>
<feature type="active site" description="Nucleophile" evidence="10 11">
    <location>
        <position position="81"/>
    </location>
</feature>
<keyword evidence="10" id="KW-0963">Cytoplasm</keyword>
<gene>
    <name evidence="10 13" type="primary">hisH</name>
    <name evidence="13" type="ORF">HA254_03220</name>
</gene>
<evidence type="ECO:0000256" key="4">
    <source>
        <dbReference type="ARBA" id="ARBA00022801"/>
    </source>
</evidence>
<reference evidence="14" key="1">
    <citation type="journal article" date="2020" name="bioRxiv">
        <title>A rank-normalized archaeal taxonomy based on genome phylogeny resolves widespread incomplete and uneven classifications.</title>
        <authorList>
            <person name="Rinke C."/>
            <person name="Chuvochina M."/>
            <person name="Mussig A.J."/>
            <person name="Chaumeil P.-A."/>
            <person name="Waite D.W."/>
            <person name="Whitman W.B."/>
            <person name="Parks D.H."/>
            <person name="Hugenholtz P."/>
        </authorList>
    </citation>
    <scope>NUCLEOTIDE SEQUENCE [LARGE SCALE GENOMIC DNA]</scope>
</reference>
<dbReference type="GO" id="GO:0004359">
    <property type="term" value="F:glutaminase activity"/>
    <property type="evidence" value="ECO:0007669"/>
    <property type="project" value="UniProtKB-EC"/>
</dbReference>
<feature type="active site" evidence="10 11">
    <location>
        <position position="179"/>
    </location>
</feature>
<evidence type="ECO:0000256" key="10">
    <source>
        <dbReference type="HAMAP-Rule" id="MF_00278"/>
    </source>
</evidence>
<comment type="pathway">
    <text evidence="1 10">Amino-acid biosynthesis; L-histidine biosynthesis; L-histidine from 5-phospho-alpha-D-ribose 1-diphosphate: step 5/9.</text>
</comment>
<dbReference type="PANTHER" id="PTHR42701:SF1">
    <property type="entry name" value="IMIDAZOLE GLYCEROL PHOSPHATE SYNTHASE SUBUNIT HISH"/>
    <property type="match status" value="1"/>
</dbReference>
<evidence type="ECO:0000313" key="14">
    <source>
        <dbReference type="Proteomes" id="UP000565078"/>
    </source>
</evidence>
<evidence type="ECO:0000256" key="2">
    <source>
        <dbReference type="ARBA" id="ARBA00011152"/>
    </source>
</evidence>
<keyword evidence="5 10" id="KW-0315">Glutamine amidotransferase</keyword>
<keyword evidence="7 10" id="KW-0456">Lyase</keyword>
<evidence type="ECO:0000256" key="11">
    <source>
        <dbReference type="PIRSR" id="PIRSR000495-1"/>
    </source>
</evidence>
<comment type="catalytic activity">
    <reaction evidence="8 10">
        <text>5-[(5-phospho-1-deoxy-D-ribulos-1-ylimino)methylamino]-1-(5-phospho-beta-D-ribosyl)imidazole-4-carboxamide + L-glutamine = D-erythro-1-(imidazol-4-yl)glycerol 3-phosphate + 5-amino-1-(5-phospho-beta-D-ribosyl)imidazole-4-carboxamide + L-glutamate + H(+)</text>
        <dbReference type="Rhea" id="RHEA:24793"/>
        <dbReference type="ChEBI" id="CHEBI:15378"/>
        <dbReference type="ChEBI" id="CHEBI:29985"/>
        <dbReference type="ChEBI" id="CHEBI:58278"/>
        <dbReference type="ChEBI" id="CHEBI:58359"/>
        <dbReference type="ChEBI" id="CHEBI:58475"/>
        <dbReference type="ChEBI" id="CHEBI:58525"/>
        <dbReference type="EC" id="4.3.2.10"/>
    </reaction>
</comment>
<sequence>MKEVTIVDCGTGNISSVMNAMKKAGANPIVSSDPKKIGRAKAIILPGVGLFGYFMQELRARKLEEPVKKALEEDRKFLGICLGMQVLFEESEESPGTTGLSAIGGKVVKFQTGKVPQVGWNKVEPSKKGIVKEGFAYFTNSYYPMPAGKEVVAANSNYVIDYACAVQRGNLLATQFHPEKSGIYGLELLKRWLEC</sequence>
<comment type="caution">
    <text evidence="13">The sequence shown here is derived from an EMBL/GenBank/DDBJ whole genome shotgun (WGS) entry which is preliminary data.</text>
</comment>
<keyword evidence="4 10" id="KW-0378">Hydrolase</keyword>
<evidence type="ECO:0000256" key="6">
    <source>
        <dbReference type="ARBA" id="ARBA00023102"/>
    </source>
</evidence>
<comment type="subcellular location">
    <subcellularLocation>
        <location evidence="10">Cytoplasm</location>
    </subcellularLocation>
</comment>
<proteinExistence type="inferred from homology"/>
<protein>
    <recommendedName>
        <fullName evidence="10">Imidazole glycerol phosphate synthase subunit HisH</fullName>
        <ecNumber evidence="10">4.3.2.10</ecNumber>
    </recommendedName>
    <alternativeName>
        <fullName evidence="10">IGP synthase glutaminase subunit</fullName>
        <ecNumber evidence="10">3.5.1.2</ecNumber>
    </alternativeName>
    <alternativeName>
        <fullName evidence="10">IGP synthase subunit HisH</fullName>
    </alternativeName>
    <alternativeName>
        <fullName evidence="10">ImGP synthase subunit HisH</fullName>
        <shortName evidence="10">IGPS subunit HisH</shortName>
    </alternativeName>
</protein>
<dbReference type="PIRSF" id="PIRSF000495">
    <property type="entry name" value="Amidotransf_hisH"/>
    <property type="match status" value="1"/>
</dbReference>
<dbReference type="Pfam" id="PF00117">
    <property type="entry name" value="GATase"/>
    <property type="match status" value="1"/>
</dbReference>
<comment type="subunit">
    <text evidence="2 10">Heterodimer of HisH and HisF.</text>
</comment>
<dbReference type="EC" id="4.3.2.10" evidence="10"/>
<dbReference type="InterPro" id="IPR029062">
    <property type="entry name" value="Class_I_gatase-like"/>
</dbReference>
<comment type="function">
    <text evidence="10">IGPS catalyzes the conversion of PRFAR and glutamine to IGP, AICAR and glutamate. The HisH subunit catalyzes the hydrolysis of glutamine to glutamate and ammonia as part of the synthesis of IGP and AICAR. The resulting ammonia molecule is channeled to the active site of HisF.</text>
</comment>
<keyword evidence="3 10" id="KW-0028">Amino-acid biosynthesis</keyword>
<dbReference type="SUPFAM" id="SSF52317">
    <property type="entry name" value="Class I glutamine amidotransferase-like"/>
    <property type="match status" value="1"/>
</dbReference>
<evidence type="ECO:0000256" key="1">
    <source>
        <dbReference type="ARBA" id="ARBA00005091"/>
    </source>
</evidence>
<dbReference type="InterPro" id="IPR010139">
    <property type="entry name" value="Imidazole-glycPsynth_HisH"/>
</dbReference>
<feature type="domain" description="Glutamine amidotransferase" evidence="12">
    <location>
        <begin position="6"/>
        <end position="181"/>
    </location>
</feature>
<feature type="active site" evidence="10 11">
    <location>
        <position position="177"/>
    </location>
</feature>
<dbReference type="PANTHER" id="PTHR42701">
    <property type="entry name" value="IMIDAZOLE GLYCEROL PHOSPHATE SYNTHASE SUBUNIT HISH"/>
    <property type="match status" value="1"/>
</dbReference>
<dbReference type="HAMAP" id="MF_00278">
    <property type="entry name" value="HisH"/>
    <property type="match status" value="1"/>
</dbReference>